<dbReference type="InterPro" id="IPR050884">
    <property type="entry name" value="CNP_phosphodiesterase-III"/>
</dbReference>
<keyword evidence="1" id="KW-0479">Metal-binding</keyword>
<keyword evidence="7" id="KW-1185">Reference proteome</keyword>
<sequence length="267" mass="29394">MTTARAAAPSELCVVQISDCHLGTSLGDCLLGMDTDHSLDEVLKLIRDNHPHIDVLVASGDLSGNAAKSAYQRLLPKLNALADRLVWLPGNHDDLGVMQQVAAPELLCSTLELDPWQLVFLNSAVPEQVGGHLAPSQLQLVRDLPDDNPSLIFVHHHLRALGSDWLDEQRIDNADELFDIIDSRDNIAAIVSGHVHQQSDTRHRSHRLLTSPSTCIQFAPNSNSFAVDELNPGYRWFTLFADGRVDTGVERVSGVRFTIDRTADGYE</sequence>
<reference evidence="6 7" key="1">
    <citation type="submission" date="2020-04" db="EMBL/GenBank/DDBJ databases">
        <authorList>
            <person name="Yoon J."/>
        </authorList>
    </citation>
    <scope>NUCLEOTIDE SEQUENCE [LARGE SCALE GENOMIC DNA]</scope>
    <source>
        <strain evidence="6 7">KMU-166</strain>
    </source>
</reference>
<evidence type="ECO:0000256" key="2">
    <source>
        <dbReference type="ARBA" id="ARBA00022801"/>
    </source>
</evidence>
<gene>
    <name evidence="6" type="ORF">HCU74_13255</name>
</gene>
<dbReference type="Gene3D" id="3.60.21.10">
    <property type="match status" value="1"/>
</dbReference>
<dbReference type="Pfam" id="PF00149">
    <property type="entry name" value="Metallophos"/>
    <property type="match status" value="1"/>
</dbReference>
<evidence type="ECO:0000313" key="7">
    <source>
        <dbReference type="Proteomes" id="UP000765845"/>
    </source>
</evidence>
<evidence type="ECO:0000256" key="3">
    <source>
        <dbReference type="ARBA" id="ARBA00023004"/>
    </source>
</evidence>
<comment type="similarity">
    <text evidence="4">Belongs to the cyclic nucleotide phosphodiesterase class-III family.</text>
</comment>
<evidence type="ECO:0000259" key="5">
    <source>
        <dbReference type="Pfam" id="PF00149"/>
    </source>
</evidence>
<dbReference type="SUPFAM" id="SSF56300">
    <property type="entry name" value="Metallo-dependent phosphatases"/>
    <property type="match status" value="1"/>
</dbReference>
<dbReference type="RefSeq" id="WP_168450892.1">
    <property type="nucleotide sequence ID" value="NZ_JAAWWK010000004.1"/>
</dbReference>
<comment type="caution">
    <text evidence="6">The sequence shown here is derived from an EMBL/GenBank/DDBJ whole genome shotgun (WGS) entry which is preliminary data.</text>
</comment>
<dbReference type="InterPro" id="IPR004843">
    <property type="entry name" value="Calcineurin-like_PHP"/>
</dbReference>
<dbReference type="Proteomes" id="UP000765845">
    <property type="component" value="Unassembled WGS sequence"/>
</dbReference>
<evidence type="ECO:0000256" key="4">
    <source>
        <dbReference type="ARBA" id="ARBA00025742"/>
    </source>
</evidence>
<dbReference type="InterPro" id="IPR029052">
    <property type="entry name" value="Metallo-depent_PP-like"/>
</dbReference>
<keyword evidence="2" id="KW-0378">Hydrolase</keyword>
<dbReference type="PANTHER" id="PTHR42988">
    <property type="entry name" value="PHOSPHOHYDROLASE"/>
    <property type="match status" value="1"/>
</dbReference>
<proteinExistence type="inferred from homology"/>
<organism evidence="6 7">
    <name type="scientific">Spongiibacter thalassae</name>
    <dbReference type="NCBI Taxonomy" id="2721624"/>
    <lineage>
        <taxon>Bacteria</taxon>
        <taxon>Pseudomonadati</taxon>
        <taxon>Pseudomonadota</taxon>
        <taxon>Gammaproteobacteria</taxon>
        <taxon>Cellvibrionales</taxon>
        <taxon>Spongiibacteraceae</taxon>
        <taxon>Spongiibacter</taxon>
    </lineage>
</organism>
<dbReference type="PANTHER" id="PTHR42988:SF2">
    <property type="entry name" value="CYCLIC NUCLEOTIDE PHOSPHODIESTERASE CBUA0032-RELATED"/>
    <property type="match status" value="1"/>
</dbReference>
<keyword evidence="3" id="KW-0408">Iron</keyword>
<feature type="domain" description="Calcineurin-like phosphoesterase" evidence="5">
    <location>
        <begin position="14"/>
        <end position="197"/>
    </location>
</feature>
<accession>A0ABX1GJ16</accession>
<evidence type="ECO:0000256" key="1">
    <source>
        <dbReference type="ARBA" id="ARBA00022723"/>
    </source>
</evidence>
<evidence type="ECO:0000313" key="6">
    <source>
        <dbReference type="EMBL" id="NKI18378.1"/>
    </source>
</evidence>
<name>A0ABX1GJ16_9GAMM</name>
<protein>
    <submittedName>
        <fullName evidence="6">Phosphodiesterase</fullName>
    </submittedName>
</protein>
<dbReference type="EMBL" id="JAAWWK010000004">
    <property type="protein sequence ID" value="NKI18378.1"/>
    <property type="molecule type" value="Genomic_DNA"/>
</dbReference>